<dbReference type="Proteomes" id="UP000019140">
    <property type="component" value="Unassembled WGS sequence"/>
</dbReference>
<feature type="transmembrane region" description="Helical" evidence="1">
    <location>
        <begin position="216"/>
        <end position="237"/>
    </location>
</feature>
<dbReference type="InterPro" id="IPR046575">
    <property type="entry name" value="DUF6635"/>
</dbReference>
<protein>
    <submittedName>
        <fullName evidence="2">Uncharacterized protein</fullName>
    </submittedName>
</protein>
<proteinExistence type="predicted"/>
<comment type="caution">
    <text evidence="2">The sequence shown here is derived from an EMBL/GenBank/DDBJ whole genome shotgun (WGS) entry which is preliminary data.</text>
</comment>
<dbReference type="AlphaFoldDB" id="W4MCX1"/>
<feature type="transmembrane region" description="Helical" evidence="1">
    <location>
        <begin position="249"/>
        <end position="274"/>
    </location>
</feature>
<dbReference type="EMBL" id="AZHX01000313">
    <property type="protein sequence ID" value="ETX08053.1"/>
    <property type="molecule type" value="Genomic_DNA"/>
</dbReference>
<dbReference type="Pfam" id="PF20340">
    <property type="entry name" value="DUF6635"/>
    <property type="match status" value="2"/>
</dbReference>
<organism evidence="2 3">
    <name type="scientific">Candidatus Entotheonella gemina</name>
    <dbReference type="NCBI Taxonomy" id="1429439"/>
    <lineage>
        <taxon>Bacteria</taxon>
        <taxon>Pseudomonadati</taxon>
        <taxon>Nitrospinota/Tectimicrobiota group</taxon>
        <taxon>Candidatus Tectimicrobiota</taxon>
        <taxon>Candidatus Entotheonellia</taxon>
        <taxon>Candidatus Entotheonellales</taxon>
        <taxon>Candidatus Entotheonellaceae</taxon>
        <taxon>Candidatus Entotheonella</taxon>
    </lineage>
</organism>
<evidence type="ECO:0000313" key="2">
    <source>
        <dbReference type="EMBL" id="ETX08053.1"/>
    </source>
</evidence>
<accession>W4MCX1</accession>
<keyword evidence="1" id="KW-0472">Membrane</keyword>
<dbReference type="HOGENOM" id="CLU_073016_0_0_7"/>
<keyword evidence="1" id="KW-1133">Transmembrane helix</keyword>
<name>W4MCX1_9BACT</name>
<gene>
    <name evidence="2" type="ORF">ETSY2_07660</name>
</gene>
<keyword evidence="1" id="KW-0812">Transmembrane</keyword>
<sequence>MEDAAEAEVSEEIIRHAMQHAVSAYIAQRRARVPHFIRQHFSLRGALRLYRNGLGADLYKASFNLFWAWPRLLVRLLSSIAESIGLRGLAACLNRIPAGFETNVQRELTWLVYTELLEVPFQDGKRETQHDALLEEILNQPEMTALYRPYVEHLRERHGYSEFRAGLENNLREFYLTREAASDMAANTVTLAAGGLYFSQITPGALAISGVLSQAIAYHLAVSNFFFGPTLGALYYHYFPPTPSASLTIATIVGIMVALTLVASFAGIVVDPILAMLGVHERRLQTFITHLERLLTDKQSPSYRFYDHYYARVFDFVDYLMIAASRLKV</sequence>
<keyword evidence="3" id="KW-1185">Reference proteome</keyword>
<evidence type="ECO:0000313" key="3">
    <source>
        <dbReference type="Proteomes" id="UP000019140"/>
    </source>
</evidence>
<evidence type="ECO:0000256" key="1">
    <source>
        <dbReference type="SAM" id="Phobius"/>
    </source>
</evidence>
<reference evidence="2 3" key="1">
    <citation type="journal article" date="2014" name="Nature">
        <title>An environmental bacterial taxon with a large and distinct metabolic repertoire.</title>
        <authorList>
            <person name="Wilson M.C."/>
            <person name="Mori T."/>
            <person name="Ruckert C."/>
            <person name="Uria A.R."/>
            <person name="Helf M.J."/>
            <person name="Takada K."/>
            <person name="Gernert C."/>
            <person name="Steffens U.A."/>
            <person name="Heycke N."/>
            <person name="Schmitt S."/>
            <person name="Rinke C."/>
            <person name="Helfrich E.J."/>
            <person name="Brachmann A.O."/>
            <person name="Gurgui C."/>
            <person name="Wakimoto T."/>
            <person name="Kracht M."/>
            <person name="Crusemann M."/>
            <person name="Hentschel U."/>
            <person name="Abe I."/>
            <person name="Matsunaga S."/>
            <person name="Kalinowski J."/>
            <person name="Takeyama H."/>
            <person name="Piel J."/>
        </authorList>
    </citation>
    <scope>NUCLEOTIDE SEQUENCE [LARGE SCALE GENOMIC DNA]</scope>
    <source>
        <strain evidence="3">TSY2</strain>
    </source>
</reference>